<sequence length="203" mass="23645">MNKKVSLVVNLVLLVAVVILGYNLYEIIQEPVRFQKIKEQRYTKIKERLEQIRDVQKTYRAEYNEFAKDLNSLIAFVDTGKQSIIVRKDSSFMYYDEVFQQERSKDTTIVRVLGYKNVKESLFGSNFDANKLQYIPMTENKFKFEMEANKIKVGDVVVPVFEARAPNVDVFADIMDKYSDFIDKDYGLKVGSMTEPTLSGNWK</sequence>
<dbReference type="EMBL" id="CP003156">
    <property type="protein sequence ID" value="AEV32373.1"/>
    <property type="molecule type" value="Genomic_DNA"/>
</dbReference>
<gene>
    <name evidence="2" type="ordered locus">Oweho_1376</name>
</gene>
<feature type="transmembrane region" description="Helical" evidence="1">
    <location>
        <begin position="7"/>
        <end position="25"/>
    </location>
</feature>
<dbReference type="Proteomes" id="UP000005631">
    <property type="component" value="Chromosome"/>
</dbReference>
<dbReference type="AlphaFoldDB" id="G8R7M0"/>
<evidence type="ECO:0000313" key="3">
    <source>
        <dbReference type="Proteomes" id="UP000005631"/>
    </source>
</evidence>
<evidence type="ECO:0000256" key="1">
    <source>
        <dbReference type="SAM" id="Phobius"/>
    </source>
</evidence>
<name>G8R7M0_OWEHD</name>
<proteinExistence type="predicted"/>
<dbReference type="HOGENOM" id="CLU_084175_1_0_10"/>
<keyword evidence="3" id="KW-1185">Reference proteome</keyword>
<keyword evidence="1" id="KW-0472">Membrane</keyword>
<protein>
    <submittedName>
        <fullName evidence="2">Uncharacterized protein</fullName>
    </submittedName>
</protein>
<dbReference type="RefSeq" id="WP_014201729.1">
    <property type="nucleotide sequence ID" value="NC_016599.1"/>
</dbReference>
<reference evidence="2 3" key="1">
    <citation type="journal article" date="2012" name="Stand. Genomic Sci.">
        <title>Genome sequence of the orange-pigmented seawater bacterium Owenweeksia hongkongensis type strain (UST20020801(T)).</title>
        <authorList>
            <person name="Riedel T."/>
            <person name="Held B."/>
            <person name="Nolan M."/>
            <person name="Lucas S."/>
            <person name="Lapidus A."/>
            <person name="Tice H."/>
            <person name="Del Rio T.G."/>
            <person name="Cheng J.F."/>
            <person name="Han C."/>
            <person name="Tapia R."/>
            <person name="Goodwin L.A."/>
            <person name="Pitluck S."/>
            <person name="Liolios K."/>
            <person name="Mavromatis K."/>
            <person name="Pagani I."/>
            <person name="Ivanova N."/>
            <person name="Mikhailova N."/>
            <person name="Pati A."/>
            <person name="Chen A."/>
            <person name="Palaniappan K."/>
            <person name="Rohde M."/>
            <person name="Tindall B.J."/>
            <person name="Detter J.C."/>
            <person name="Goker M."/>
            <person name="Woyke T."/>
            <person name="Bristow J."/>
            <person name="Eisen J.A."/>
            <person name="Markowitz V."/>
            <person name="Hugenholtz P."/>
            <person name="Klenk H.P."/>
            <person name="Kyrpides N.C."/>
        </authorList>
    </citation>
    <scope>NUCLEOTIDE SEQUENCE</scope>
    <source>
        <strain evidence="3">DSM 17368 / JCM 12287 / NRRL B-23963</strain>
    </source>
</reference>
<evidence type="ECO:0000313" key="2">
    <source>
        <dbReference type="EMBL" id="AEV32373.1"/>
    </source>
</evidence>
<accession>G8R7M0</accession>
<dbReference type="OrthoDB" id="1466422at2"/>
<dbReference type="STRING" id="926562.Oweho_1376"/>
<keyword evidence="1" id="KW-1133">Transmembrane helix</keyword>
<dbReference type="KEGG" id="oho:Oweho_1376"/>
<dbReference type="eggNOG" id="ENOG50310GM">
    <property type="taxonomic scope" value="Bacteria"/>
</dbReference>
<keyword evidence="1" id="KW-0812">Transmembrane</keyword>
<organism evidence="2 3">
    <name type="scientific">Owenweeksia hongkongensis (strain DSM 17368 / CIP 108786 / JCM 12287 / NRRL B-23963 / UST20020801)</name>
    <dbReference type="NCBI Taxonomy" id="926562"/>
    <lineage>
        <taxon>Bacteria</taxon>
        <taxon>Pseudomonadati</taxon>
        <taxon>Bacteroidota</taxon>
        <taxon>Flavobacteriia</taxon>
        <taxon>Flavobacteriales</taxon>
        <taxon>Owenweeksiaceae</taxon>
        <taxon>Owenweeksia</taxon>
    </lineage>
</organism>